<gene>
    <name evidence="1" type="ORF">U5817_09710</name>
    <name evidence="2" type="ORF">U5817_10060</name>
</gene>
<keyword evidence="3" id="KW-1185">Reference proteome</keyword>
<dbReference type="Proteomes" id="UP001626593">
    <property type="component" value="Chromosome"/>
</dbReference>
<sequence>MALLFMDGFDHYATADIVKKWSVNNGATIEEGTGRRGGNALKSAAGSGFVSKTLPFSVGTLICGFAFSPITAGFSDRNMFELMDGATLHLALRHNASTGMISVLLGSTVIATTTTSIAVASGYAYVEFKATIHDTTGAYELRINGVPALSASGIDTRNAGNASVNAVRIGNTGTNGHISLFDDFYACDSAGLTNNDFLGDVRIDTIFPNGAGTHQSWTPSTGTDHAALVDETAPNTTDYLTGGAAGTKETLGLQDLSVNGAILGIQVNNAVSKTDAGACTIKNLIRSGSSEASGQTFAPSTSYLYSSSIHEADPATGAAWLTAAINALEAGAEVVS</sequence>
<dbReference type="EMBL" id="CP141259">
    <property type="protein sequence ID" value="WRL48301.1"/>
    <property type="molecule type" value="Genomic_DNA"/>
</dbReference>
<evidence type="ECO:0000313" key="2">
    <source>
        <dbReference type="EMBL" id="WRL48371.1"/>
    </source>
</evidence>
<protein>
    <submittedName>
        <fullName evidence="2">Uncharacterized protein</fullName>
    </submittedName>
</protein>
<organism evidence="2 3">
    <name type="scientific">Aromatoleum evansii</name>
    <name type="common">Azoarcus evansii</name>
    <dbReference type="NCBI Taxonomy" id="59406"/>
    <lineage>
        <taxon>Bacteria</taxon>
        <taxon>Pseudomonadati</taxon>
        <taxon>Pseudomonadota</taxon>
        <taxon>Betaproteobacteria</taxon>
        <taxon>Rhodocyclales</taxon>
        <taxon>Rhodocyclaceae</taxon>
        <taxon>Aromatoleum</taxon>
    </lineage>
</organism>
<accession>A0ABZ1AUR2</accession>
<dbReference type="EMBL" id="CP141259">
    <property type="protein sequence ID" value="WRL48371.1"/>
    <property type="molecule type" value="Genomic_DNA"/>
</dbReference>
<name>A0ABZ1AUR2_AROEV</name>
<dbReference type="RefSeq" id="WP_407280618.1">
    <property type="nucleotide sequence ID" value="NZ_CP141259.1"/>
</dbReference>
<evidence type="ECO:0000313" key="1">
    <source>
        <dbReference type="EMBL" id="WRL48301.1"/>
    </source>
</evidence>
<evidence type="ECO:0000313" key="3">
    <source>
        <dbReference type="Proteomes" id="UP001626593"/>
    </source>
</evidence>
<proteinExistence type="predicted"/>
<reference evidence="2 3" key="1">
    <citation type="submission" date="2023-12" db="EMBL/GenBank/DDBJ databases">
        <title>A. evansii MAY27, complete genome.</title>
        <authorList>
            <person name="Wang Y."/>
        </authorList>
    </citation>
    <scope>NUCLEOTIDE SEQUENCE [LARGE SCALE GENOMIC DNA]</scope>
    <source>
        <strain evidence="2 3">MAY27</strain>
    </source>
</reference>